<reference evidence="1 2" key="1">
    <citation type="submission" date="2020-04" db="EMBL/GenBank/DDBJ databases">
        <title>Acinetobacter Taxon 24.</title>
        <authorList>
            <person name="Nemec A."/>
            <person name="Radolfova-Krizova L."/>
            <person name="Higgins P.G."/>
            <person name="Spanelova P."/>
        </authorList>
    </citation>
    <scope>NUCLEOTIDE SEQUENCE [LARGE SCALE GENOMIC DNA]</scope>
    <source>
        <strain evidence="1 2">ANC 5380</strain>
    </source>
</reference>
<evidence type="ECO:0000313" key="2">
    <source>
        <dbReference type="Proteomes" id="UP000569202"/>
    </source>
</evidence>
<proteinExistence type="predicted"/>
<dbReference type="Proteomes" id="UP000569202">
    <property type="component" value="Unassembled WGS sequence"/>
</dbReference>
<organism evidence="1 2">
    <name type="scientific">Acinetobacter terrae</name>
    <dbReference type="NCBI Taxonomy" id="2731247"/>
    <lineage>
        <taxon>Bacteria</taxon>
        <taxon>Pseudomonadati</taxon>
        <taxon>Pseudomonadota</taxon>
        <taxon>Gammaproteobacteria</taxon>
        <taxon>Moraxellales</taxon>
        <taxon>Moraxellaceae</taxon>
        <taxon>Acinetobacter</taxon>
        <taxon>Acinetobacter Taxon 24</taxon>
    </lineage>
</organism>
<dbReference type="EMBL" id="JABERL010000056">
    <property type="protein sequence ID" value="NNH78838.1"/>
    <property type="molecule type" value="Genomic_DNA"/>
</dbReference>
<dbReference type="AlphaFoldDB" id="A0A7Y2RHC6"/>
<protein>
    <submittedName>
        <fullName evidence="1">Uncharacterized protein</fullName>
    </submittedName>
</protein>
<name>A0A7Y2RHC6_9GAMM</name>
<sequence length="428" mass="48876">MNNSFFQSLTDIAKQTSGGSSNTLNISNIFMQVQDIYKEQNTSITYAIGSNLISGKPVRARLSSIDESANDLIQMKKEKDLPTATQKITRLYTGQKPREDLLAKKYKRKATFLFLDRCFHLGTDENNCDVYRSHWANTISQQHEVETVFGYVNIQYRDDSQQPNGKIRAWANVLEFCRFFSLEDKETNLKMVNFALRNTLAKSGEPMMREGRFVAQISDQQNNLIAEFNITQSYAEKHGVDSYGQPSTYLAPNDAQQSLTDFLSNDDQLSASSYSVSKDIARIVLNVYCNIPYSTNDFSSQDPEYITQIDALKTQLENNELKVKVFGSRTYRFGRESLQQLAQTGNYNPLKTFSREIHDSQNNPTGQFESLYVPMILVMQIANTGRRYIVFHNRMHFNTLGEGQPKSLNELSDNLDKVQPIKTKLFTA</sequence>
<dbReference type="RefSeq" id="WP_171541033.1">
    <property type="nucleotide sequence ID" value="NZ_JABERL010000056.1"/>
</dbReference>
<evidence type="ECO:0000313" key="1">
    <source>
        <dbReference type="EMBL" id="NNH78838.1"/>
    </source>
</evidence>
<comment type="caution">
    <text evidence="1">The sequence shown here is derived from an EMBL/GenBank/DDBJ whole genome shotgun (WGS) entry which is preliminary data.</text>
</comment>
<gene>
    <name evidence="1" type="ORF">HLH17_14530</name>
</gene>
<accession>A0A7Y2RHC6</accession>